<dbReference type="PATRIC" id="fig|294.125.peg.5442"/>
<feature type="region of interest" description="Disordered" evidence="1">
    <location>
        <begin position="58"/>
        <end position="82"/>
    </location>
</feature>
<name>A0A0D0SYC5_PSEFL</name>
<dbReference type="RefSeq" id="WP_043051451.1">
    <property type="nucleotide sequence ID" value="NZ_JXCQ01000094.1"/>
</dbReference>
<dbReference type="AlphaFoldDB" id="A0A0D0SYC5"/>
<dbReference type="EMBL" id="JXCQ01000094">
    <property type="protein sequence ID" value="KIR16896.1"/>
    <property type="molecule type" value="Genomic_DNA"/>
</dbReference>
<evidence type="ECO:0000313" key="2">
    <source>
        <dbReference type="EMBL" id="KIR16896.1"/>
    </source>
</evidence>
<proteinExistence type="predicted"/>
<comment type="caution">
    <text evidence="2">The sequence shown here is derived from an EMBL/GenBank/DDBJ whole genome shotgun (WGS) entry which is preliminary data.</text>
</comment>
<evidence type="ECO:0000256" key="1">
    <source>
        <dbReference type="SAM" id="MobiDB-lite"/>
    </source>
</evidence>
<organism evidence="2 3">
    <name type="scientific">Pseudomonas fluorescens</name>
    <dbReference type="NCBI Taxonomy" id="294"/>
    <lineage>
        <taxon>Bacteria</taxon>
        <taxon>Pseudomonadati</taxon>
        <taxon>Pseudomonadota</taxon>
        <taxon>Gammaproteobacteria</taxon>
        <taxon>Pseudomonadales</taxon>
        <taxon>Pseudomonadaceae</taxon>
        <taxon>Pseudomonas</taxon>
    </lineage>
</organism>
<protein>
    <submittedName>
        <fullName evidence="2">Uncharacterized protein</fullName>
    </submittedName>
</protein>
<dbReference type="Proteomes" id="UP000032210">
    <property type="component" value="Unassembled WGS sequence"/>
</dbReference>
<gene>
    <name evidence="2" type="ORF">PFLU3_52930</name>
</gene>
<feature type="compositionally biased region" description="Basic and acidic residues" evidence="1">
    <location>
        <begin position="60"/>
        <end position="71"/>
    </location>
</feature>
<sequence length="82" mass="9022">MNDSQRAWELAMVLIANGKIPFDPANPRGSVKILSRHLQALEAALHDQAIAADTAPTHITGHEHTRHERLGKNRRPALVCAD</sequence>
<accession>A0A0D0SYC5</accession>
<reference evidence="2 3" key="1">
    <citation type="submission" date="2015-01" db="EMBL/GenBank/DDBJ databases">
        <title>Genome sequence of the beneficial rhizobacterium Pseudomonas fluorescens 2-79.</title>
        <authorList>
            <person name="Thuermer A."/>
            <person name="Daniel R."/>
        </authorList>
    </citation>
    <scope>NUCLEOTIDE SEQUENCE [LARGE SCALE GENOMIC DNA]</scope>
    <source>
        <strain evidence="2 3">2-79</strain>
    </source>
</reference>
<evidence type="ECO:0000313" key="3">
    <source>
        <dbReference type="Proteomes" id="UP000032210"/>
    </source>
</evidence>